<evidence type="ECO:0000256" key="4">
    <source>
        <dbReference type="ARBA" id="ARBA00023136"/>
    </source>
</evidence>
<keyword evidence="3" id="KW-0175">Coiled coil</keyword>
<accession>A0A8T0IS25</accession>
<dbReference type="InterPro" id="IPR036028">
    <property type="entry name" value="SH3-like_dom_sf"/>
</dbReference>
<comment type="subcellular location">
    <subcellularLocation>
        <location evidence="1">Membrane</location>
        <topology evidence="1">Peripheral membrane protein</topology>
    </subcellularLocation>
</comment>
<feature type="domain" description="SH3" evidence="7">
    <location>
        <begin position="300"/>
        <end position="359"/>
    </location>
</feature>
<dbReference type="AlphaFoldDB" id="A0A8T0IS25"/>
<gene>
    <name evidence="8" type="ORF">KC19_2G042900</name>
</gene>
<dbReference type="SMART" id="SM00326">
    <property type="entry name" value="SH3"/>
    <property type="match status" value="1"/>
</dbReference>
<name>A0A8T0IS25_CERPU</name>
<dbReference type="PROSITE" id="PS50002">
    <property type="entry name" value="SH3"/>
    <property type="match status" value="1"/>
</dbReference>
<dbReference type="SUPFAM" id="SSF103657">
    <property type="entry name" value="BAR/IMD domain-like"/>
    <property type="match status" value="1"/>
</dbReference>
<keyword evidence="4" id="KW-0472">Membrane</keyword>
<feature type="region of interest" description="Disordered" evidence="6">
    <location>
        <begin position="256"/>
        <end position="294"/>
    </location>
</feature>
<comment type="caution">
    <text evidence="8">The sequence shown here is derived from an EMBL/GenBank/DDBJ whole genome shotgun (WGS) entry which is preliminary data.</text>
</comment>
<dbReference type="OrthoDB" id="19092at2759"/>
<dbReference type="Gene3D" id="1.20.1270.60">
    <property type="entry name" value="Arfaptin homology (AH) domain/BAR domain"/>
    <property type="match status" value="1"/>
</dbReference>
<proteinExistence type="predicted"/>
<protein>
    <recommendedName>
        <fullName evidence="7">SH3 domain-containing protein</fullName>
    </recommendedName>
</protein>
<evidence type="ECO:0000313" key="8">
    <source>
        <dbReference type="EMBL" id="KAG0585835.1"/>
    </source>
</evidence>
<reference evidence="8" key="1">
    <citation type="submission" date="2020-06" db="EMBL/GenBank/DDBJ databases">
        <title>WGS assembly of Ceratodon purpureus strain R40.</title>
        <authorList>
            <person name="Carey S.B."/>
            <person name="Jenkins J."/>
            <person name="Shu S."/>
            <person name="Lovell J.T."/>
            <person name="Sreedasyam A."/>
            <person name="Maumus F."/>
            <person name="Tiley G.P."/>
            <person name="Fernandez-Pozo N."/>
            <person name="Barry K."/>
            <person name="Chen C."/>
            <person name="Wang M."/>
            <person name="Lipzen A."/>
            <person name="Daum C."/>
            <person name="Saski C.A."/>
            <person name="Payton A.C."/>
            <person name="Mcbreen J.C."/>
            <person name="Conrad R.E."/>
            <person name="Kollar L.M."/>
            <person name="Olsson S."/>
            <person name="Huttunen S."/>
            <person name="Landis J.B."/>
            <person name="Wickett N.J."/>
            <person name="Johnson M.G."/>
            <person name="Rensing S.A."/>
            <person name="Grimwood J."/>
            <person name="Schmutz J."/>
            <person name="Mcdaniel S.F."/>
        </authorList>
    </citation>
    <scope>NUCLEOTIDE SEQUENCE</scope>
    <source>
        <strain evidence="8">R40</strain>
    </source>
</reference>
<evidence type="ECO:0000256" key="1">
    <source>
        <dbReference type="ARBA" id="ARBA00004170"/>
    </source>
</evidence>
<evidence type="ECO:0000256" key="3">
    <source>
        <dbReference type="ARBA" id="ARBA00023054"/>
    </source>
</evidence>
<dbReference type="Pfam" id="PF14604">
    <property type="entry name" value="SH3_9"/>
    <property type="match status" value="1"/>
</dbReference>
<dbReference type="InterPro" id="IPR027267">
    <property type="entry name" value="AH/BAR_dom_sf"/>
</dbReference>
<dbReference type="PANTHER" id="PTHR14167:SF81">
    <property type="entry name" value="ENDOPHILIN-A"/>
    <property type="match status" value="1"/>
</dbReference>
<evidence type="ECO:0000313" key="9">
    <source>
        <dbReference type="Proteomes" id="UP000822688"/>
    </source>
</evidence>
<evidence type="ECO:0000259" key="7">
    <source>
        <dbReference type="PROSITE" id="PS50002"/>
    </source>
</evidence>
<dbReference type="EMBL" id="CM026422">
    <property type="protein sequence ID" value="KAG0585835.1"/>
    <property type="molecule type" value="Genomic_DNA"/>
</dbReference>
<dbReference type="Proteomes" id="UP000822688">
    <property type="component" value="Chromosome 2"/>
</dbReference>
<dbReference type="PANTHER" id="PTHR14167">
    <property type="entry name" value="SH3 DOMAIN-CONTAINING"/>
    <property type="match status" value="1"/>
</dbReference>
<evidence type="ECO:0000256" key="5">
    <source>
        <dbReference type="PROSITE-ProRule" id="PRU00192"/>
    </source>
</evidence>
<evidence type="ECO:0000256" key="6">
    <source>
        <dbReference type="SAM" id="MobiDB-lite"/>
    </source>
</evidence>
<dbReference type="SUPFAM" id="SSF50044">
    <property type="entry name" value="SH3-domain"/>
    <property type="match status" value="1"/>
</dbReference>
<evidence type="ECO:0000256" key="2">
    <source>
        <dbReference type="ARBA" id="ARBA00022443"/>
    </source>
</evidence>
<feature type="region of interest" description="Disordered" evidence="6">
    <location>
        <begin position="167"/>
        <end position="187"/>
    </location>
</feature>
<dbReference type="InterPro" id="IPR001452">
    <property type="entry name" value="SH3_domain"/>
</dbReference>
<sequence length="373" mass="41237">MDAIRKRASAFREQVAKQQQAVLKTFSGHSQGDSLILDEAELQRHQQLERLYISTKAAKHFQREIVRGVEGIISTGVRQLEVANKLAEDCRKYATEGPSNGGALARASMHFGTARTQMERERDNMHRSIGTQIAEPLRAMVMGAPLEDARHLTQRYERLRQEAEAQALDVGRRQVRSKEGNTENDQKLQLAEQKMGELLSAMGVLGKEAAAAMTSVEAQQQRLTLQRLISMIEAEKAYHKRAAEILDQLQEKMVAERQRSEANAPSTGDTYMPPPSYDDVKVNGASQHASADGGSKPAKSLYFLAEVMHPFEAEDAGELSLSVGDYVVVRQVSSTGWSEGECRGRAGWFPSSYVEKRQRIPASKVADAGLQAA</sequence>
<feature type="compositionally biased region" description="Basic and acidic residues" evidence="6">
    <location>
        <begin position="170"/>
        <end position="186"/>
    </location>
</feature>
<organism evidence="8 9">
    <name type="scientific">Ceratodon purpureus</name>
    <name type="common">Fire moss</name>
    <name type="synonym">Dicranum purpureum</name>
    <dbReference type="NCBI Taxonomy" id="3225"/>
    <lineage>
        <taxon>Eukaryota</taxon>
        <taxon>Viridiplantae</taxon>
        <taxon>Streptophyta</taxon>
        <taxon>Embryophyta</taxon>
        <taxon>Bryophyta</taxon>
        <taxon>Bryophytina</taxon>
        <taxon>Bryopsida</taxon>
        <taxon>Dicranidae</taxon>
        <taxon>Pseudoditrichales</taxon>
        <taxon>Ditrichaceae</taxon>
        <taxon>Ceratodon</taxon>
    </lineage>
</organism>
<dbReference type="Gene3D" id="2.30.30.40">
    <property type="entry name" value="SH3 Domains"/>
    <property type="match status" value="1"/>
</dbReference>
<keyword evidence="2 5" id="KW-0728">SH3 domain</keyword>
<dbReference type="InterPro" id="IPR050384">
    <property type="entry name" value="Endophilin_SH3RF"/>
</dbReference>
<keyword evidence="9" id="KW-1185">Reference proteome</keyword>